<dbReference type="EMBL" id="JABZGR010000040">
    <property type="protein sequence ID" value="MBF0971109.1"/>
    <property type="molecule type" value="Genomic_DNA"/>
</dbReference>
<name>A0A929RZ06_9BACT</name>
<accession>A0A929RZ06</accession>
<organism evidence="1 2">
    <name type="scientific">Alloprevotella tannerae</name>
    <dbReference type="NCBI Taxonomy" id="76122"/>
    <lineage>
        <taxon>Bacteria</taxon>
        <taxon>Pseudomonadati</taxon>
        <taxon>Bacteroidota</taxon>
        <taxon>Bacteroidia</taxon>
        <taxon>Bacteroidales</taxon>
        <taxon>Prevotellaceae</taxon>
        <taxon>Alloprevotella</taxon>
    </lineage>
</organism>
<sequence length="226" mass="26156">MSALKKHNPRIESRLTTFLQANDAIGLYNYLLQLSNAEFRTAGFLLGDKLLSSLSRESYWHCFITIVPKKPKAFLGTFLKAIPNHFALALKEIEEYAQVASPIDKNKLLVTLLPTLSDPQEIEWILNLYYDEDSHKRVKLLLNFNTLPIYYCIFQSLRKMDHQIQALREYSIILMRKGDHLSFNLAGIIQSYFGLNALPGTFSLRLETYELNRLETYEGFQKIITT</sequence>
<dbReference type="RefSeq" id="WP_303764681.1">
    <property type="nucleotide sequence ID" value="NZ_JABZGR010000040.1"/>
</dbReference>
<comment type="caution">
    <text evidence="1">The sequence shown here is derived from an EMBL/GenBank/DDBJ whole genome shotgun (WGS) entry which is preliminary data.</text>
</comment>
<proteinExistence type="predicted"/>
<dbReference type="AlphaFoldDB" id="A0A929RZ06"/>
<protein>
    <submittedName>
        <fullName evidence="1">Uncharacterized protein</fullName>
    </submittedName>
</protein>
<reference evidence="1" key="1">
    <citation type="submission" date="2020-04" db="EMBL/GenBank/DDBJ databases">
        <title>Deep metagenomics examines the oral microbiome during advanced dental caries in children, revealing novel taxa and co-occurrences with host molecules.</title>
        <authorList>
            <person name="Baker J.L."/>
            <person name="Morton J.T."/>
            <person name="Dinis M."/>
            <person name="Alvarez R."/>
            <person name="Tran N.C."/>
            <person name="Knight R."/>
            <person name="Edlund A."/>
        </authorList>
    </citation>
    <scope>NUCLEOTIDE SEQUENCE</scope>
    <source>
        <strain evidence="1">JCVI_34_bin.1</strain>
    </source>
</reference>
<gene>
    <name evidence="1" type="ORF">HXK21_08755</name>
</gene>
<evidence type="ECO:0000313" key="1">
    <source>
        <dbReference type="EMBL" id="MBF0971109.1"/>
    </source>
</evidence>
<evidence type="ECO:0000313" key="2">
    <source>
        <dbReference type="Proteomes" id="UP000704068"/>
    </source>
</evidence>
<dbReference type="Proteomes" id="UP000704068">
    <property type="component" value="Unassembled WGS sequence"/>
</dbReference>